<feature type="compositionally biased region" description="Polar residues" evidence="1">
    <location>
        <begin position="36"/>
        <end position="49"/>
    </location>
</feature>
<evidence type="ECO:0000313" key="2">
    <source>
        <dbReference type="EMBL" id="KAJ8489787.1"/>
    </source>
</evidence>
<dbReference type="PANTHER" id="PTHR37848:SF1">
    <property type="entry name" value="SUN DOMAIN-CONTAINING PROTEIN"/>
    <property type="match status" value="1"/>
</dbReference>
<dbReference type="AlphaFoldDB" id="A0AAD7U1I1"/>
<evidence type="ECO:0000256" key="1">
    <source>
        <dbReference type="SAM" id="MobiDB-lite"/>
    </source>
</evidence>
<feature type="region of interest" description="Disordered" evidence="1">
    <location>
        <begin position="1"/>
        <end position="58"/>
    </location>
</feature>
<evidence type="ECO:0000313" key="3">
    <source>
        <dbReference type="Proteomes" id="UP001215151"/>
    </source>
</evidence>
<comment type="caution">
    <text evidence="2">The sequence shown here is derived from an EMBL/GenBank/DDBJ whole genome shotgun (WGS) entry which is preliminary data.</text>
</comment>
<name>A0AAD7U1I1_9APHY</name>
<protein>
    <submittedName>
        <fullName evidence="2">Uncharacterized protein</fullName>
    </submittedName>
</protein>
<proteinExistence type="predicted"/>
<reference evidence="2" key="1">
    <citation type="submission" date="2022-11" db="EMBL/GenBank/DDBJ databases">
        <title>Genome Sequence of Cubamyces cubensis.</title>
        <authorList>
            <person name="Buettner E."/>
        </authorList>
    </citation>
    <scope>NUCLEOTIDE SEQUENCE</scope>
    <source>
        <strain evidence="2">MPL-01</strain>
    </source>
</reference>
<sequence length="408" mass="45982">MELYQGQREESHSGAEPLASIPLVSLSPIPEPPQSSVPHNDTDSPQTGEKAQAEDSFVPSTVEYKINDLGEMVSHDPVLNQDGDALYRFILTHARADGTTKDIEHNEKETVTDFNFVIGISQHISVGPYHWSVPDAQAAYRGKLQLEVDRVQHGHDPERGRVNTKRELASDEEIAAANQQATFQKEHGLPPWATVAAGVDLTLPYSATAMLQSSRSLREWTDEYCRSDKVLKKFKYEKRVYGWDTDRLEAAVRDIILETGYSGSYVVTFITWSNVIVVYPDNYLARVLDYKWVKIALWVLLIYPFIWLFKNYHESGGGKWQVCGGAYAIKYWDTNTAAPPDSEASDGDQSAEGIVQTPRGPARVVGLKEGEWFKRWERTIRLRVKSRFQSERLLTTPDADVAGQLDGY</sequence>
<dbReference type="Proteomes" id="UP001215151">
    <property type="component" value="Unassembled WGS sequence"/>
</dbReference>
<organism evidence="2 3">
    <name type="scientific">Trametes cubensis</name>
    <dbReference type="NCBI Taxonomy" id="1111947"/>
    <lineage>
        <taxon>Eukaryota</taxon>
        <taxon>Fungi</taxon>
        <taxon>Dikarya</taxon>
        <taxon>Basidiomycota</taxon>
        <taxon>Agaricomycotina</taxon>
        <taxon>Agaricomycetes</taxon>
        <taxon>Polyporales</taxon>
        <taxon>Polyporaceae</taxon>
        <taxon>Trametes</taxon>
    </lineage>
</organism>
<dbReference type="PANTHER" id="PTHR37848">
    <property type="entry name" value="EXPRESSED PROTEIN"/>
    <property type="match status" value="1"/>
</dbReference>
<keyword evidence="3" id="KW-1185">Reference proteome</keyword>
<gene>
    <name evidence="2" type="ORF">ONZ51_g2708</name>
</gene>
<accession>A0AAD7U1I1</accession>
<dbReference type="EMBL" id="JAPEVG010000044">
    <property type="protein sequence ID" value="KAJ8489787.1"/>
    <property type="molecule type" value="Genomic_DNA"/>
</dbReference>